<dbReference type="STRING" id="421058.SAMN05421866_1244"/>
<proteinExistence type="predicted"/>
<keyword evidence="2" id="KW-1185">Reference proteome</keyword>
<dbReference type="EMBL" id="FQWT01000001">
    <property type="protein sequence ID" value="SHG69484.1"/>
    <property type="molecule type" value="Genomic_DNA"/>
</dbReference>
<dbReference type="Proteomes" id="UP000184047">
    <property type="component" value="Unassembled WGS sequence"/>
</dbReference>
<accession>A0A1M5LWK7</accession>
<name>A0A1M5LWK7_9FLAO</name>
<organism evidence="1 2">
    <name type="scientific">Chryseobacterium oranimense</name>
    <dbReference type="NCBI Taxonomy" id="421058"/>
    <lineage>
        <taxon>Bacteria</taxon>
        <taxon>Pseudomonadati</taxon>
        <taxon>Bacteroidota</taxon>
        <taxon>Flavobacteriia</taxon>
        <taxon>Flavobacteriales</taxon>
        <taxon>Weeksellaceae</taxon>
        <taxon>Chryseobacterium group</taxon>
        <taxon>Chryseobacterium</taxon>
    </lineage>
</organism>
<reference evidence="2" key="1">
    <citation type="submission" date="2016-11" db="EMBL/GenBank/DDBJ databases">
        <authorList>
            <person name="Varghese N."/>
            <person name="Submissions S."/>
        </authorList>
    </citation>
    <scope>NUCLEOTIDE SEQUENCE [LARGE SCALE GENOMIC DNA]</scope>
    <source>
        <strain evidence="2">DSM 19055</strain>
    </source>
</reference>
<evidence type="ECO:0000313" key="1">
    <source>
        <dbReference type="EMBL" id="SHG69484.1"/>
    </source>
</evidence>
<evidence type="ECO:0008006" key="3">
    <source>
        <dbReference type="Google" id="ProtNLM"/>
    </source>
</evidence>
<evidence type="ECO:0000313" key="2">
    <source>
        <dbReference type="Proteomes" id="UP000184047"/>
    </source>
</evidence>
<protein>
    <recommendedName>
        <fullName evidence="3">Lipopolysaccharide biosynthesis protein</fullName>
    </recommendedName>
</protein>
<gene>
    <name evidence="1" type="ORF">SAMN05421866_1244</name>
</gene>
<sequence>MNFKDKKVLLLTVSFFNYEKIIAQRLRELGATVDFYDERPSNSILAKGIIRIKKDFYKTQINKYYQKILEEIKDNQYDYFLLIKGEVIPPFFIESIKKINKDIKTVYYNYDSFKNNPNAEHILHFFDEKFTFDRNDALSYNIHFRPLFYSKEYEEIRDYKNTVTYNTMFIGTAHSDRYVISEAVKKWCEMNNFSSFAFYFSPSRFVFLFKKLFESTFKEFDINKISFQSLKHSEIIDLYKSSQAILDINHPWQKGLTMRTFEALGAGRKLITTNSEIKYYPFYNAQNILIIDRENIKLSKLFFESDTVDIGQDSLYKMSLDSWLECLFFEHQDNYWFN</sequence>
<dbReference type="AlphaFoldDB" id="A0A1M5LWK7"/>